<dbReference type="InterPro" id="IPR006311">
    <property type="entry name" value="TAT_signal"/>
</dbReference>
<sequence length="430" mass="48730">MVPDLPSPSRRGLLAGAGLALAGATVGVGATEPTALPDPVTDRASKWLPDPTDHRWHPPVSEAHARDAVDRLAAEVERGRDLWDELDTDERFTGDGGWLEDAREYLEEGRYREATFYATGGMGFAAEDVGFALARLDRPEADPEQLAERGTAIRERADRILDGIDDYPVAEPGRDLGWYHEIERRIRLVRLDAHEPDPDRDRGYDADEIASIHAGNRLAVLRVRDAEHYREQIEELLGDDGEPWADRIERLDTRFREAIDEFPDRGELREEIESIEDDHGPGPYHTARWKLSMWCYDTDYLVADWDEDLGLVNAVEAGQALAQRRAHDRAVDALVMEPDGPRSFDSGHVIREKRAAMRRFRRVVGDSPPPLLSILTARAGEDIDVAEVGFAGSYQRPLWRDRVDAYCYALIARMKLKEYPQIFERFLARE</sequence>
<protein>
    <submittedName>
        <fullName evidence="1">Uncharacterized protein</fullName>
    </submittedName>
</protein>
<gene>
    <name evidence="1" type="ORF">K6T50_06825</name>
</gene>
<dbReference type="EMBL" id="CP081958">
    <property type="protein sequence ID" value="QZP38843.1"/>
    <property type="molecule type" value="Genomic_DNA"/>
</dbReference>
<organism evidence="1 2">
    <name type="scientific">Halobaculum magnesiiphilum</name>
    <dbReference type="NCBI Taxonomy" id="1017351"/>
    <lineage>
        <taxon>Archaea</taxon>
        <taxon>Methanobacteriati</taxon>
        <taxon>Methanobacteriota</taxon>
        <taxon>Stenosarchaea group</taxon>
        <taxon>Halobacteria</taxon>
        <taxon>Halobacteriales</taxon>
        <taxon>Haloferacaceae</taxon>
        <taxon>Halobaculum</taxon>
    </lineage>
</organism>
<accession>A0A8T8WGG7</accession>
<evidence type="ECO:0000313" key="2">
    <source>
        <dbReference type="Proteomes" id="UP000826254"/>
    </source>
</evidence>
<evidence type="ECO:0000313" key="1">
    <source>
        <dbReference type="EMBL" id="QZP38843.1"/>
    </source>
</evidence>
<dbReference type="AlphaFoldDB" id="A0A8T8WGG7"/>
<keyword evidence="2" id="KW-1185">Reference proteome</keyword>
<dbReference type="RefSeq" id="WP_222608642.1">
    <property type="nucleotide sequence ID" value="NZ_CP081958.1"/>
</dbReference>
<dbReference type="PROSITE" id="PS51318">
    <property type="entry name" value="TAT"/>
    <property type="match status" value="1"/>
</dbReference>
<dbReference type="Proteomes" id="UP000826254">
    <property type="component" value="Chromosome"/>
</dbReference>
<dbReference type="KEGG" id="hmp:K6T50_06825"/>
<name>A0A8T8WGG7_9EURY</name>
<proteinExistence type="predicted"/>
<dbReference type="GeneID" id="67177841"/>
<reference evidence="1 2" key="1">
    <citation type="journal article" date="2021" name="Int. J. Syst. Evol. Microbiol.">
        <title>Halobaculum halophilum sp. nov. and Halobaculum salinum sp. nov., isolated from salt lake and saline soil.</title>
        <authorList>
            <person name="Cui H.L."/>
            <person name="Shi X.W."/>
            <person name="Yin X.M."/>
            <person name="Yang X.Y."/>
            <person name="Hou J."/>
            <person name="Zhu L."/>
        </authorList>
    </citation>
    <scope>NUCLEOTIDE SEQUENCE [LARGE SCALE GENOMIC DNA]</scope>
    <source>
        <strain evidence="1 2">NBRC 109044</strain>
    </source>
</reference>